<keyword evidence="3" id="KW-1185">Reference proteome</keyword>
<feature type="compositionally biased region" description="Pro residues" evidence="1">
    <location>
        <begin position="282"/>
        <end position="292"/>
    </location>
</feature>
<feature type="compositionally biased region" description="Pro residues" evidence="1">
    <location>
        <begin position="306"/>
        <end position="338"/>
    </location>
</feature>
<dbReference type="EMBL" id="JBJQOH010000002">
    <property type="protein sequence ID" value="KAL3696538.1"/>
    <property type="molecule type" value="Genomic_DNA"/>
</dbReference>
<evidence type="ECO:0008006" key="4">
    <source>
        <dbReference type="Google" id="ProtNLM"/>
    </source>
</evidence>
<dbReference type="Proteomes" id="UP001633002">
    <property type="component" value="Unassembled WGS sequence"/>
</dbReference>
<gene>
    <name evidence="2" type="ORF">R1sor_010614</name>
</gene>
<dbReference type="AlphaFoldDB" id="A0ABD3HYK9"/>
<evidence type="ECO:0000256" key="1">
    <source>
        <dbReference type="SAM" id="MobiDB-lite"/>
    </source>
</evidence>
<name>A0ABD3HYK9_9MARC</name>
<proteinExistence type="predicted"/>
<accession>A0ABD3HYK9</accession>
<comment type="caution">
    <text evidence="2">The sequence shown here is derived from an EMBL/GenBank/DDBJ whole genome shotgun (WGS) entry which is preliminary data.</text>
</comment>
<protein>
    <recommendedName>
        <fullName evidence="4">Fungal-type protein kinase domain-containing protein</fullName>
    </recommendedName>
</protein>
<evidence type="ECO:0000313" key="2">
    <source>
        <dbReference type="EMBL" id="KAL3696538.1"/>
    </source>
</evidence>
<reference evidence="2 3" key="1">
    <citation type="submission" date="2024-09" db="EMBL/GenBank/DDBJ databases">
        <title>Chromosome-scale assembly of Riccia sorocarpa.</title>
        <authorList>
            <person name="Paukszto L."/>
        </authorList>
    </citation>
    <scope>NUCLEOTIDE SEQUENCE [LARGE SCALE GENOMIC DNA]</scope>
    <source>
        <strain evidence="2">LP-2024</strain>
        <tissue evidence="2">Aerial parts of the thallus</tissue>
    </source>
</reference>
<organism evidence="2 3">
    <name type="scientific">Riccia sorocarpa</name>
    <dbReference type="NCBI Taxonomy" id="122646"/>
    <lineage>
        <taxon>Eukaryota</taxon>
        <taxon>Viridiplantae</taxon>
        <taxon>Streptophyta</taxon>
        <taxon>Embryophyta</taxon>
        <taxon>Marchantiophyta</taxon>
        <taxon>Marchantiopsida</taxon>
        <taxon>Marchantiidae</taxon>
        <taxon>Marchantiales</taxon>
        <taxon>Ricciaceae</taxon>
        <taxon>Riccia</taxon>
    </lineage>
</organism>
<feature type="region of interest" description="Disordered" evidence="1">
    <location>
        <begin position="245"/>
        <end position="338"/>
    </location>
</feature>
<evidence type="ECO:0000313" key="3">
    <source>
        <dbReference type="Proteomes" id="UP001633002"/>
    </source>
</evidence>
<sequence length="338" mass="38074">MEASSLEQYNLDHHRYLRRCVQFVPYSFKENHDLDQLKISALTRLNLVNYVTSIQRLCVAEDVFWWSLFNTDADGERLLIRGQNGSSCVINWHEIQVAFGANHDQREEFRPIKIAHKQFAAFRLGDYLPETVETNANKKLVSGQPYEEINYYKEAAPYGPTYYLMTIISELFWCNVRSPRFTSAQVFRKTIFAGSSLATADGWLAWSHMSREGDIDYRGLLTKFPVLIDDLREIREKYKMSDDIPIATPVQDGSGDLPTPSSSKRKRQVQDVNIGNRAKQPKPAPIASPSRPPKMAVCTRFTTNPNAPPTKPSAPTPSAPTPSAPSPSPPTPTGPLSL</sequence>